<organism evidence="1 2">
    <name type="scientific">Methanoplanus limicola DSM 2279</name>
    <dbReference type="NCBI Taxonomy" id="937775"/>
    <lineage>
        <taxon>Archaea</taxon>
        <taxon>Methanobacteriati</taxon>
        <taxon>Methanobacteriota</taxon>
        <taxon>Stenosarchaea group</taxon>
        <taxon>Methanomicrobia</taxon>
        <taxon>Methanomicrobiales</taxon>
        <taxon>Methanomicrobiaceae</taxon>
        <taxon>Methanoplanus</taxon>
    </lineage>
</organism>
<sequence>MKDHSNMININVKLRKITDKQVQTEKFSDMIQKGDYQ</sequence>
<keyword evidence="2" id="KW-1185">Reference proteome</keyword>
<accession>H1YYK9</accession>
<dbReference type="Proteomes" id="UP000005741">
    <property type="component" value="Chromosome"/>
</dbReference>
<dbReference type="EMBL" id="CM001436">
    <property type="protein sequence ID" value="EHQ35992.1"/>
    <property type="molecule type" value="Genomic_DNA"/>
</dbReference>
<reference evidence="1 2" key="1">
    <citation type="submission" date="2011-10" db="EMBL/GenBank/DDBJ databases">
        <title>The Improved High-Quality Draft genome of Methanoplanus limicola DSM 2279.</title>
        <authorList>
            <consortium name="US DOE Joint Genome Institute (JGI-PGF)"/>
            <person name="Lucas S."/>
            <person name="Copeland A."/>
            <person name="Lapidus A."/>
            <person name="Glavina del Rio T."/>
            <person name="Dalin E."/>
            <person name="Tice H."/>
            <person name="Bruce D."/>
            <person name="Goodwin L."/>
            <person name="Pitluck S."/>
            <person name="Peters L."/>
            <person name="Mikhailova N."/>
            <person name="Lu M."/>
            <person name="Kyrpides N."/>
            <person name="Mavromatis K."/>
            <person name="Ivanova N."/>
            <person name="Markowitz V."/>
            <person name="Cheng J.-F."/>
            <person name="Hugenholtz P."/>
            <person name="Woyke T."/>
            <person name="Wu D."/>
            <person name="Wirth R."/>
            <person name="Brambilla E.-M."/>
            <person name="Klenk H.-P."/>
            <person name="Eisen J.A."/>
        </authorList>
    </citation>
    <scope>NUCLEOTIDE SEQUENCE [LARGE SCALE GENOMIC DNA]</scope>
    <source>
        <strain evidence="1 2">DSM 2279</strain>
    </source>
</reference>
<name>H1YYK9_9EURY</name>
<gene>
    <name evidence="1" type="ORF">Metlim_1892</name>
</gene>
<evidence type="ECO:0000313" key="2">
    <source>
        <dbReference type="Proteomes" id="UP000005741"/>
    </source>
</evidence>
<dbReference type="InParanoid" id="H1YYK9"/>
<protein>
    <submittedName>
        <fullName evidence="1">Uncharacterized protein</fullName>
    </submittedName>
</protein>
<dbReference type="AlphaFoldDB" id="H1YYK9"/>
<dbReference type="HOGENOM" id="CLU_3338428_0_0_2"/>
<proteinExistence type="predicted"/>
<evidence type="ECO:0000313" key="1">
    <source>
        <dbReference type="EMBL" id="EHQ35992.1"/>
    </source>
</evidence>